<accession>A0ACB9ACF6</accession>
<dbReference type="EMBL" id="CM042054">
    <property type="protein sequence ID" value="KAI3707630.1"/>
    <property type="molecule type" value="Genomic_DNA"/>
</dbReference>
<evidence type="ECO:0000313" key="2">
    <source>
        <dbReference type="Proteomes" id="UP001055879"/>
    </source>
</evidence>
<proteinExistence type="predicted"/>
<keyword evidence="2" id="KW-1185">Reference proteome</keyword>
<protein>
    <submittedName>
        <fullName evidence="1">Uncharacterized protein</fullName>
    </submittedName>
</protein>
<name>A0ACB9ACF6_ARCLA</name>
<gene>
    <name evidence="1" type="ORF">L6452_26257</name>
</gene>
<evidence type="ECO:0000313" key="1">
    <source>
        <dbReference type="EMBL" id="KAI3707630.1"/>
    </source>
</evidence>
<sequence length="204" mass="23263">MEPLETGVQAAFFNGRARKKESGYQKETSLFWMVEQGDHRSRRSWSWSRRRLGGHSYDGGCGGGDFVAGLTTYHPPINFTTVEDRIYRSGSLNLEIFRILIPCSFDQSCRYLCTEPYPTENLEFLNSKIFASFSLESMAQSFLLIYVFNFSVGLCIFPLSILQSLFPYDIPQFMIEDLAAVNEDFMSTGFVKGLLSSRYNKTGH</sequence>
<organism evidence="1 2">
    <name type="scientific">Arctium lappa</name>
    <name type="common">Greater burdock</name>
    <name type="synonym">Lappa major</name>
    <dbReference type="NCBI Taxonomy" id="4217"/>
    <lineage>
        <taxon>Eukaryota</taxon>
        <taxon>Viridiplantae</taxon>
        <taxon>Streptophyta</taxon>
        <taxon>Embryophyta</taxon>
        <taxon>Tracheophyta</taxon>
        <taxon>Spermatophyta</taxon>
        <taxon>Magnoliopsida</taxon>
        <taxon>eudicotyledons</taxon>
        <taxon>Gunneridae</taxon>
        <taxon>Pentapetalae</taxon>
        <taxon>asterids</taxon>
        <taxon>campanulids</taxon>
        <taxon>Asterales</taxon>
        <taxon>Asteraceae</taxon>
        <taxon>Carduoideae</taxon>
        <taxon>Cardueae</taxon>
        <taxon>Arctiinae</taxon>
        <taxon>Arctium</taxon>
    </lineage>
</organism>
<dbReference type="Proteomes" id="UP001055879">
    <property type="component" value="Linkage Group LG08"/>
</dbReference>
<comment type="caution">
    <text evidence="1">The sequence shown here is derived from an EMBL/GenBank/DDBJ whole genome shotgun (WGS) entry which is preliminary data.</text>
</comment>
<reference evidence="1 2" key="2">
    <citation type="journal article" date="2022" name="Mol. Ecol. Resour.">
        <title>The genomes of chicory, endive, great burdock and yacon provide insights into Asteraceae paleo-polyploidization history and plant inulin production.</title>
        <authorList>
            <person name="Fan W."/>
            <person name="Wang S."/>
            <person name="Wang H."/>
            <person name="Wang A."/>
            <person name="Jiang F."/>
            <person name="Liu H."/>
            <person name="Zhao H."/>
            <person name="Xu D."/>
            <person name="Zhang Y."/>
        </authorList>
    </citation>
    <scope>NUCLEOTIDE SEQUENCE [LARGE SCALE GENOMIC DNA]</scope>
    <source>
        <strain evidence="2">cv. Niubang</strain>
    </source>
</reference>
<reference evidence="2" key="1">
    <citation type="journal article" date="2022" name="Mol. Ecol. Resour.">
        <title>The genomes of chicory, endive, great burdock and yacon provide insights into Asteraceae palaeo-polyploidization history and plant inulin production.</title>
        <authorList>
            <person name="Fan W."/>
            <person name="Wang S."/>
            <person name="Wang H."/>
            <person name="Wang A."/>
            <person name="Jiang F."/>
            <person name="Liu H."/>
            <person name="Zhao H."/>
            <person name="Xu D."/>
            <person name="Zhang Y."/>
        </authorList>
    </citation>
    <scope>NUCLEOTIDE SEQUENCE [LARGE SCALE GENOMIC DNA]</scope>
    <source>
        <strain evidence="2">cv. Niubang</strain>
    </source>
</reference>